<evidence type="ECO:0000256" key="5">
    <source>
        <dbReference type="ARBA" id="ARBA00023043"/>
    </source>
</evidence>
<keyword evidence="3" id="KW-0677">Repeat</keyword>
<dbReference type="Pfam" id="PF12796">
    <property type="entry name" value="Ank_2"/>
    <property type="match status" value="2"/>
</dbReference>
<dbReference type="Pfam" id="PF00023">
    <property type="entry name" value="Ank"/>
    <property type="match status" value="1"/>
</dbReference>
<name>A0A803KVY6_CHEQI</name>
<dbReference type="AlphaFoldDB" id="A0A803KVY6"/>
<dbReference type="Proteomes" id="UP000596660">
    <property type="component" value="Unplaced"/>
</dbReference>
<dbReference type="OrthoDB" id="598775at2759"/>
<evidence type="ECO:0000313" key="10">
    <source>
        <dbReference type="EnsemblPlants" id="AUR62003194-RA:cds"/>
    </source>
</evidence>
<evidence type="ECO:0000256" key="4">
    <source>
        <dbReference type="ARBA" id="ARBA00022989"/>
    </source>
</evidence>
<feature type="transmembrane region" description="Helical" evidence="8">
    <location>
        <begin position="480"/>
        <end position="502"/>
    </location>
</feature>
<reference evidence="10" key="2">
    <citation type="submission" date="2021-03" db="UniProtKB">
        <authorList>
            <consortium name="EnsemblPlants"/>
        </authorList>
    </citation>
    <scope>IDENTIFICATION</scope>
</reference>
<feature type="transmembrane region" description="Helical" evidence="8">
    <location>
        <begin position="558"/>
        <end position="581"/>
    </location>
</feature>
<dbReference type="PANTHER" id="PTHR24186">
    <property type="entry name" value="PROTEIN PHOSPHATASE 1 REGULATORY SUBUNIT"/>
    <property type="match status" value="1"/>
</dbReference>
<dbReference type="KEGG" id="cqi:110686123"/>
<dbReference type="GeneID" id="110686123"/>
<dbReference type="InterPro" id="IPR036770">
    <property type="entry name" value="Ankyrin_rpt-contain_sf"/>
</dbReference>
<dbReference type="EnsemblPlants" id="AUR62003194-RA">
    <property type="protein sequence ID" value="AUR62003194-RA:cds"/>
    <property type="gene ID" value="AUR62003194"/>
</dbReference>
<feature type="repeat" description="ANK" evidence="7">
    <location>
        <begin position="306"/>
        <end position="328"/>
    </location>
</feature>
<keyword evidence="4 8" id="KW-1133">Transmembrane helix</keyword>
<keyword evidence="5 7" id="KW-0040">ANK repeat</keyword>
<proteinExistence type="predicted"/>
<organism evidence="10 11">
    <name type="scientific">Chenopodium quinoa</name>
    <name type="common">Quinoa</name>
    <dbReference type="NCBI Taxonomy" id="63459"/>
    <lineage>
        <taxon>Eukaryota</taxon>
        <taxon>Viridiplantae</taxon>
        <taxon>Streptophyta</taxon>
        <taxon>Embryophyta</taxon>
        <taxon>Tracheophyta</taxon>
        <taxon>Spermatophyta</taxon>
        <taxon>Magnoliopsida</taxon>
        <taxon>eudicotyledons</taxon>
        <taxon>Gunneridae</taxon>
        <taxon>Pentapetalae</taxon>
        <taxon>Caryophyllales</taxon>
        <taxon>Chenopodiaceae</taxon>
        <taxon>Chenopodioideae</taxon>
        <taxon>Atripliceae</taxon>
        <taxon>Chenopodium</taxon>
    </lineage>
</organism>
<dbReference type="Gramene" id="AUR62003194-RA">
    <property type="protein sequence ID" value="AUR62003194-RA:cds"/>
    <property type="gene ID" value="AUR62003194"/>
</dbReference>
<evidence type="ECO:0000256" key="7">
    <source>
        <dbReference type="PROSITE-ProRule" id="PRU00023"/>
    </source>
</evidence>
<keyword evidence="2 8" id="KW-0812">Transmembrane</keyword>
<accession>A0A803KVY6</accession>
<comment type="subcellular location">
    <subcellularLocation>
        <location evidence="1">Membrane</location>
        <topology evidence="1">Multi-pass membrane protein</topology>
    </subcellularLocation>
</comment>
<evidence type="ECO:0000259" key="9">
    <source>
        <dbReference type="Pfam" id="PF13962"/>
    </source>
</evidence>
<dbReference type="InterPro" id="IPR026961">
    <property type="entry name" value="PGG_dom"/>
</dbReference>
<evidence type="ECO:0000256" key="3">
    <source>
        <dbReference type="ARBA" id="ARBA00022737"/>
    </source>
</evidence>
<evidence type="ECO:0000256" key="8">
    <source>
        <dbReference type="SAM" id="Phobius"/>
    </source>
</evidence>
<dbReference type="RefSeq" id="XP_021718434.1">
    <property type="nucleotide sequence ID" value="XM_021862742.1"/>
</dbReference>
<evidence type="ECO:0000256" key="6">
    <source>
        <dbReference type="ARBA" id="ARBA00023136"/>
    </source>
</evidence>
<protein>
    <recommendedName>
        <fullName evidence="9">PGG domain-containing protein</fullName>
    </recommendedName>
</protein>
<keyword evidence="6 8" id="KW-0472">Membrane</keyword>
<evidence type="ECO:0000313" key="11">
    <source>
        <dbReference type="Proteomes" id="UP000596660"/>
    </source>
</evidence>
<feature type="transmembrane region" description="Helical" evidence="8">
    <location>
        <begin position="522"/>
        <end position="546"/>
    </location>
</feature>
<feature type="repeat" description="ANK" evidence="7">
    <location>
        <begin position="342"/>
        <end position="375"/>
    </location>
</feature>
<dbReference type="PANTHER" id="PTHR24186:SF46">
    <property type="entry name" value="PROTEIN ACCELERATED CELL DEATH 6-LIKE"/>
    <property type="match status" value="1"/>
</dbReference>
<evidence type="ECO:0000256" key="1">
    <source>
        <dbReference type="ARBA" id="ARBA00004141"/>
    </source>
</evidence>
<dbReference type="SUPFAM" id="SSF48403">
    <property type="entry name" value="Ankyrin repeat"/>
    <property type="match status" value="1"/>
</dbReference>
<dbReference type="OMA" id="YYKGICY"/>
<dbReference type="SMART" id="SM00248">
    <property type="entry name" value="ANK"/>
    <property type="match status" value="9"/>
</dbReference>
<gene>
    <name evidence="10" type="primary">LOC110686123</name>
</gene>
<dbReference type="GO" id="GO:0005886">
    <property type="term" value="C:plasma membrane"/>
    <property type="evidence" value="ECO:0007669"/>
    <property type="project" value="TreeGrafter"/>
</dbReference>
<dbReference type="Gene3D" id="1.25.40.20">
    <property type="entry name" value="Ankyrin repeat-containing domain"/>
    <property type="match status" value="2"/>
</dbReference>
<dbReference type="Pfam" id="PF13962">
    <property type="entry name" value="PGG"/>
    <property type="match status" value="1"/>
</dbReference>
<dbReference type="PROSITE" id="PS50297">
    <property type="entry name" value="ANK_REP_REGION"/>
    <property type="match status" value="1"/>
</dbReference>
<feature type="transmembrane region" description="Helical" evidence="8">
    <location>
        <begin position="587"/>
        <end position="612"/>
    </location>
</feature>
<evidence type="ECO:0000256" key="2">
    <source>
        <dbReference type="ARBA" id="ARBA00022692"/>
    </source>
</evidence>
<reference evidence="10" key="1">
    <citation type="journal article" date="2017" name="Nature">
        <title>The genome of Chenopodium quinoa.</title>
        <authorList>
            <person name="Jarvis D.E."/>
            <person name="Ho Y.S."/>
            <person name="Lightfoot D.J."/>
            <person name="Schmoeckel S.M."/>
            <person name="Li B."/>
            <person name="Borm T.J.A."/>
            <person name="Ohyanagi H."/>
            <person name="Mineta K."/>
            <person name="Michell C.T."/>
            <person name="Saber N."/>
            <person name="Kharbatia N.M."/>
            <person name="Rupper R.R."/>
            <person name="Sharp A.R."/>
            <person name="Dally N."/>
            <person name="Boughton B.A."/>
            <person name="Woo Y.H."/>
            <person name="Gao G."/>
            <person name="Schijlen E.G.W.M."/>
            <person name="Guo X."/>
            <person name="Momin A.A."/>
            <person name="Negrao S."/>
            <person name="Al-Babili S."/>
            <person name="Gehring C."/>
            <person name="Roessner U."/>
            <person name="Jung C."/>
            <person name="Murphy K."/>
            <person name="Arold S.T."/>
            <person name="Gojobori T."/>
            <person name="van der Linden C.G."/>
            <person name="van Loo E.N."/>
            <person name="Jellen E.N."/>
            <person name="Maughan P.J."/>
            <person name="Tester M."/>
        </authorList>
    </citation>
    <scope>NUCLEOTIDE SEQUENCE [LARGE SCALE GENOMIC DNA]</scope>
    <source>
        <strain evidence="10">cv. PI 614886</strain>
    </source>
</reference>
<sequence>MAAQQLQAHPSNTPPSPPKISINASHYSMLLNNDANGLWDELDEGSDFSNLVWESDNSTILHLAASVGQLYLIDKIIQQPCQHLLRVPNTKDDLPIHVAARSCQFEAVKRLVFLADRFNEISLLERTNKDSNTVLHIALENQQEKMAKFLFEKYPKTFYYLNLQGFSPLFLAIKAEFWDLVKSMLSEAIVDEFPEALAQLLEGKSVVHAAIIAKRKDILEMMVKGYRELLYEKTDEMGRKPLSYAAYTGFLDGVQYIIDEFRNQAYKIDETGSFPIHWACSGGDIKIVKEFFSRLPMKARLTLNNKGQNILHVAAANGRAEVVKHILQQPELEMMINMKDEDGNTPLHLASKRKHPKVVYDFTWDDRVNLTLQNKDGLTALDIAEDYGDQIPSFKERLTWLSLKYAGVPRAPEFHCLNINIIEPANMTMNSNIINAQHTFVNNQNGPPTFMLLNQQSNLGRSHPNNNKPKNKYKQRIHTLLVVATLVATITFASGFTVPGGYSNNKPDEGMATLVHECAFQVFVISNTIAMYSATLAMVTLIWAQLEDLRLVLLSLDFALPLLGVSLAMMSVAFMAGLYVVLHTLVFWLGLVVLVMGGMFLGALLVFFIPLYSPRSCSKNKILRNICHVPFTLMLLACEKVNGGK</sequence>
<feature type="domain" description="PGG" evidence="9">
    <location>
        <begin position="471"/>
        <end position="581"/>
    </location>
</feature>
<dbReference type="PROSITE" id="PS50088">
    <property type="entry name" value="ANK_REPEAT"/>
    <property type="match status" value="2"/>
</dbReference>
<keyword evidence="11" id="KW-1185">Reference proteome</keyword>
<dbReference type="InterPro" id="IPR002110">
    <property type="entry name" value="Ankyrin_rpt"/>
</dbReference>